<reference evidence="2" key="1">
    <citation type="submission" date="2021-06" db="EMBL/GenBank/DDBJ databases">
        <authorList>
            <person name="Kallberg Y."/>
            <person name="Tangrot J."/>
            <person name="Rosling A."/>
        </authorList>
    </citation>
    <scope>NUCLEOTIDE SEQUENCE</scope>
    <source>
        <strain evidence="2">BR232B</strain>
    </source>
</reference>
<proteinExistence type="predicted"/>
<keyword evidence="3" id="KW-1185">Reference proteome</keyword>
<protein>
    <submittedName>
        <fullName evidence="2">5271_t:CDS:1</fullName>
    </submittedName>
</protein>
<dbReference type="EMBL" id="CAJVPI010001613">
    <property type="protein sequence ID" value="CAG8620636.1"/>
    <property type="molecule type" value="Genomic_DNA"/>
</dbReference>
<evidence type="ECO:0000256" key="1">
    <source>
        <dbReference type="SAM" id="MobiDB-lite"/>
    </source>
</evidence>
<evidence type="ECO:0000313" key="2">
    <source>
        <dbReference type="EMBL" id="CAG8620636.1"/>
    </source>
</evidence>
<accession>A0A9N9CZS9</accession>
<evidence type="ECO:0000313" key="3">
    <source>
        <dbReference type="Proteomes" id="UP000789739"/>
    </source>
</evidence>
<dbReference type="Proteomes" id="UP000789739">
    <property type="component" value="Unassembled WGS sequence"/>
</dbReference>
<dbReference type="AlphaFoldDB" id="A0A9N9CZS9"/>
<feature type="region of interest" description="Disordered" evidence="1">
    <location>
        <begin position="20"/>
        <end position="42"/>
    </location>
</feature>
<sequence>MAAQRIEDYLRISSPHGRSVIPAITPAKPPAARLPDTPPFIPPQSQQSTLEIGVIVSDNYFFQSIHSLAGGVARERKSPFAQLKDTEAAALNRYIRLRDKTPGTHPLQERKDKLKVQLRARKSIKFL</sequence>
<organism evidence="2 3">
    <name type="scientific">Paraglomus brasilianum</name>
    <dbReference type="NCBI Taxonomy" id="144538"/>
    <lineage>
        <taxon>Eukaryota</taxon>
        <taxon>Fungi</taxon>
        <taxon>Fungi incertae sedis</taxon>
        <taxon>Mucoromycota</taxon>
        <taxon>Glomeromycotina</taxon>
        <taxon>Glomeromycetes</taxon>
        <taxon>Paraglomerales</taxon>
        <taxon>Paraglomeraceae</taxon>
        <taxon>Paraglomus</taxon>
    </lineage>
</organism>
<gene>
    <name evidence="2" type="ORF">PBRASI_LOCUS8687</name>
</gene>
<comment type="caution">
    <text evidence="2">The sequence shown here is derived from an EMBL/GenBank/DDBJ whole genome shotgun (WGS) entry which is preliminary data.</text>
</comment>
<name>A0A9N9CZS9_9GLOM</name>